<dbReference type="Pfam" id="PF13280">
    <property type="entry name" value="WYL"/>
    <property type="match status" value="1"/>
</dbReference>
<dbReference type="Proteomes" id="UP001254770">
    <property type="component" value="Unassembled WGS sequence"/>
</dbReference>
<dbReference type="InterPro" id="IPR026881">
    <property type="entry name" value="WYL_dom"/>
</dbReference>
<feature type="domain" description="WYL" evidence="1">
    <location>
        <begin position="95"/>
        <end position="162"/>
    </location>
</feature>
<evidence type="ECO:0000313" key="3">
    <source>
        <dbReference type="Proteomes" id="UP001254770"/>
    </source>
</evidence>
<gene>
    <name evidence="2" type="ORF">P7D69_04430</name>
</gene>
<sequence>MAGIPIHATPGVGGGFEIMQQYKLDKNVFSSSDLSTILMGLTSLSNMVSGDEMVNALAKIQSFVPADQAANIETKTNQLYIDLNPWMGHRNIHTNLDSIKKAIEENRLLSFDYADRHGNSTARRTEPYQLLLKNSNWYFQGYCLKRNDFRLFKLSRITNLQIKDTVFTPREFQKPQLEFDAIWRRCKQKSLFGFISRSWIE</sequence>
<dbReference type="InterPro" id="IPR051534">
    <property type="entry name" value="CBASS_pafABC_assoc_protein"/>
</dbReference>
<comment type="caution">
    <text evidence="2">The sequence shown here is derived from an EMBL/GenBank/DDBJ whole genome shotgun (WGS) entry which is preliminary data.</text>
</comment>
<dbReference type="AlphaFoldDB" id="A0AAW8T9T4"/>
<dbReference type="PANTHER" id="PTHR34580">
    <property type="match status" value="1"/>
</dbReference>
<dbReference type="PANTHER" id="PTHR34580:SF1">
    <property type="entry name" value="PROTEIN PAFC"/>
    <property type="match status" value="1"/>
</dbReference>
<organism evidence="2 3">
    <name type="scientific">Enterococcus raffinosus</name>
    <dbReference type="NCBI Taxonomy" id="71452"/>
    <lineage>
        <taxon>Bacteria</taxon>
        <taxon>Bacillati</taxon>
        <taxon>Bacillota</taxon>
        <taxon>Bacilli</taxon>
        <taxon>Lactobacillales</taxon>
        <taxon>Enterococcaceae</taxon>
        <taxon>Enterococcus</taxon>
    </lineage>
</organism>
<reference evidence="2" key="1">
    <citation type="submission" date="2023-03" db="EMBL/GenBank/DDBJ databases">
        <authorList>
            <person name="Shen W."/>
            <person name="Cai J."/>
        </authorList>
    </citation>
    <scope>NUCLEOTIDE SEQUENCE</scope>
    <source>
        <strain evidence="2">Y15</strain>
    </source>
</reference>
<proteinExistence type="predicted"/>
<accession>A0AAW8T9T4</accession>
<dbReference type="EMBL" id="JARPXL010000003">
    <property type="protein sequence ID" value="MDT2543598.1"/>
    <property type="molecule type" value="Genomic_DNA"/>
</dbReference>
<name>A0AAW8T9T4_9ENTE</name>
<dbReference type="PROSITE" id="PS52050">
    <property type="entry name" value="WYL"/>
    <property type="match status" value="1"/>
</dbReference>
<dbReference type="RefSeq" id="WP_261321655.1">
    <property type="nucleotide sequence ID" value="NZ_CP081846.1"/>
</dbReference>
<protein>
    <submittedName>
        <fullName evidence="2">WYL domain-containing protein</fullName>
    </submittedName>
</protein>
<evidence type="ECO:0000313" key="2">
    <source>
        <dbReference type="EMBL" id="MDT2543598.1"/>
    </source>
</evidence>
<evidence type="ECO:0000259" key="1">
    <source>
        <dbReference type="Pfam" id="PF13280"/>
    </source>
</evidence>